<keyword evidence="5" id="KW-0808">Transferase</keyword>
<evidence type="ECO:0000256" key="8">
    <source>
        <dbReference type="ARBA" id="ARBA00022840"/>
    </source>
</evidence>
<dbReference type="PROSITE" id="PS50109">
    <property type="entry name" value="HIS_KIN"/>
    <property type="match status" value="1"/>
</dbReference>
<evidence type="ECO:0000256" key="10">
    <source>
        <dbReference type="SAM" id="Phobius"/>
    </source>
</evidence>
<evidence type="ECO:0000256" key="3">
    <source>
        <dbReference type="ARBA" id="ARBA00012438"/>
    </source>
</evidence>
<evidence type="ECO:0000313" key="12">
    <source>
        <dbReference type="EMBL" id="RAL24325.1"/>
    </source>
</evidence>
<organism evidence="12 13">
    <name type="scientific">Thermoflavimicrobium daqui</name>
    <dbReference type="NCBI Taxonomy" id="2137476"/>
    <lineage>
        <taxon>Bacteria</taxon>
        <taxon>Bacillati</taxon>
        <taxon>Bacillota</taxon>
        <taxon>Bacilli</taxon>
        <taxon>Bacillales</taxon>
        <taxon>Thermoactinomycetaceae</taxon>
        <taxon>Thermoflavimicrobium</taxon>
    </lineage>
</organism>
<keyword evidence="7" id="KW-0418">Kinase</keyword>
<keyword evidence="6" id="KW-0547">Nucleotide-binding</keyword>
<evidence type="ECO:0000256" key="9">
    <source>
        <dbReference type="ARBA" id="ARBA00023012"/>
    </source>
</evidence>
<dbReference type="RefSeq" id="WP_113658695.1">
    <property type="nucleotide sequence ID" value="NZ_KZ845666.1"/>
</dbReference>
<comment type="catalytic activity">
    <reaction evidence="1">
        <text>ATP + protein L-histidine = ADP + protein N-phospho-L-histidine.</text>
        <dbReference type="EC" id="2.7.13.3"/>
    </reaction>
</comment>
<dbReference type="FunFam" id="3.30.565.10:FF:000006">
    <property type="entry name" value="Sensor histidine kinase WalK"/>
    <property type="match status" value="1"/>
</dbReference>
<evidence type="ECO:0000256" key="1">
    <source>
        <dbReference type="ARBA" id="ARBA00000085"/>
    </source>
</evidence>
<dbReference type="SMART" id="SM00388">
    <property type="entry name" value="HisKA"/>
    <property type="match status" value="1"/>
</dbReference>
<evidence type="ECO:0000259" key="11">
    <source>
        <dbReference type="PROSITE" id="PS50109"/>
    </source>
</evidence>
<dbReference type="GO" id="GO:0005886">
    <property type="term" value="C:plasma membrane"/>
    <property type="evidence" value="ECO:0007669"/>
    <property type="project" value="UniProtKB-SubCell"/>
</dbReference>
<comment type="subcellular location">
    <subcellularLocation>
        <location evidence="2">Cell membrane</location>
        <topology evidence="2">Multi-pass membrane protein</topology>
    </subcellularLocation>
</comment>
<dbReference type="Pfam" id="PF00512">
    <property type="entry name" value="HisKA"/>
    <property type="match status" value="1"/>
</dbReference>
<dbReference type="GO" id="GO:0004721">
    <property type="term" value="F:phosphoprotein phosphatase activity"/>
    <property type="evidence" value="ECO:0007669"/>
    <property type="project" value="TreeGrafter"/>
</dbReference>
<proteinExistence type="predicted"/>
<dbReference type="PANTHER" id="PTHR45453">
    <property type="entry name" value="PHOSPHATE REGULON SENSOR PROTEIN PHOR"/>
    <property type="match status" value="1"/>
</dbReference>
<evidence type="ECO:0000256" key="5">
    <source>
        <dbReference type="ARBA" id="ARBA00022679"/>
    </source>
</evidence>
<dbReference type="AlphaFoldDB" id="A0A364K4M9"/>
<dbReference type="SUPFAM" id="SSF47384">
    <property type="entry name" value="Homodimeric domain of signal transducing histidine kinase"/>
    <property type="match status" value="1"/>
</dbReference>
<dbReference type="InterPro" id="IPR003594">
    <property type="entry name" value="HATPase_dom"/>
</dbReference>
<dbReference type="InterPro" id="IPR036097">
    <property type="entry name" value="HisK_dim/P_sf"/>
</dbReference>
<name>A0A364K4M9_9BACL</name>
<dbReference type="InterPro" id="IPR050351">
    <property type="entry name" value="BphY/WalK/GraS-like"/>
</dbReference>
<keyword evidence="10" id="KW-1133">Transmembrane helix</keyword>
<evidence type="ECO:0000313" key="13">
    <source>
        <dbReference type="Proteomes" id="UP000251213"/>
    </source>
</evidence>
<dbReference type="Gene3D" id="1.10.287.130">
    <property type="match status" value="1"/>
</dbReference>
<feature type="transmembrane region" description="Helical" evidence="10">
    <location>
        <begin position="31"/>
        <end position="55"/>
    </location>
</feature>
<keyword evidence="9" id="KW-0902">Two-component regulatory system</keyword>
<keyword evidence="4" id="KW-0597">Phosphoprotein</keyword>
<dbReference type="GO" id="GO:0005524">
    <property type="term" value="F:ATP binding"/>
    <property type="evidence" value="ECO:0007669"/>
    <property type="project" value="UniProtKB-KW"/>
</dbReference>
<dbReference type="GO" id="GO:0016036">
    <property type="term" value="P:cellular response to phosphate starvation"/>
    <property type="evidence" value="ECO:0007669"/>
    <property type="project" value="TreeGrafter"/>
</dbReference>
<dbReference type="SUPFAM" id="SSF55874">
    <property type="entry name" value="ATPase domain of HSP90 chaperone/DNA topoisomerase II/histidine kinase"/>
    <property type="match status" value="1"/>
</dbReference>
<keyword evidence="10" id="KW-0472">Membrane</keyword>
<dbReference type="InterPro" id="IPR036890">
    <property type="entry name" value="HATPase_C_sf"/>
</dbReference>
<dbReference type="InterPro" id="IPR003661">
    <property type="entry name" value="HisK_dim/P_dom"/>
</dbReference>
<sequence length="328" mass="37328">MKRLSIFFPLFAVLFTLAILGAFWIPTHDSGWKIILLLLLWLSGISLIGLIWYHYEHKKAWLARIINETANHPHIHQQSFESDDFTEVVQAVNQLGKRILKEEERRGQLIADVAHELRTPLTILRSQLETLVLEGKEVSIHQLIPLVDEIIHMQQLIHNLQQLSLAKANQITIKRSWFVFQEWLEEIIETLNIKAIEKEIEVKVEGKVSKEVYWDSSRMKQVVINLLGNAIKYTEQGGKVNIVLKQSQGIVKIQIIDNGPGIPPEKLPYVFKRFYRVDASRSRVSGGSGLGLAIAKEFVELHGGSIYVESESGEGTTFTAILPIFPVD</sequence>
<evidence type="ECO:0000256" key="7">
    <source>
        <dbReference type="ARBA" id="ARBA00022777"/>
    </source>
</evidence>
<comment type="caution">
    <text evidence="12">The sequence shown here is derived from an EMBL/GenBank/DDBJ whole genome shotgun (WGS) entry which is preliminary data.</text>
</comment>
<dbReference type="CDD" id="cd00082">
    <property type="entry name" value="HisKA"/>
    <property type="match status" value="1"/>
</dbReference>
<dbReference type="SMART" id="SM00387">
    <property type="entry name" value="HATPase_c"/>
    <property type="match status" value="1"/>
</dbReference>
<gene>
    <name evidence="12" type="ORF">DL897_08320</name>
</gene>
<dbReference type="InterPro" id="IPR004358">
    <property type="entry name" value="Sig_transdc_His_kin-like_C"/>
</dbReference>
<keyword evidence="13" id="KW-1185">Reference proteome</keyword>
<evidence type="ECO:0000256" key="4">
    <source>
        <dbReference type="ARBA" id="ARBA00022553"/>
    </source>
</evidence>
<dbReference type="EC" id="2.7.13.3" evidence="3"/>
<dbReference type="GO" id="GO:0000155">
    <property type="term" value="F:phosphorelay sensor kinase activity"/>
    <property type="evidence" value="ECO:0007669"/>
    <property type="project" value="InterPro"/>
</dbReference>
<dbReference type="EMBL" id="QJKK01000004">
    <property type="protein sequence ID" value="RAL24325.1"/>
    <property type="molecule type" value="Genomic_DNA"/>
</dbReference>
<reference evidence="12 13" key="1">
    <citation type="submission" date="2018-06" db="EMBL/GenBank/DDBJ databases">
        <title>Thermoflavimicrobium daqus sp. nov., a thermophilic microbe isolated from Moutai-flavour Daqu.</title>
        <authorList>
            <person name="Wang X."/>
            <person name="Zhou H."/>
        </authorList>
    </citation>
    <scope>NUCLEOTIDE SEQUENCE [LARGE SCALE GENOMIC DNA]</scope>
    <source>
        <strain evidence="12 13">FBKL4.011</strain>
    </source>
</reference>
<feature type="transmembrane region" description="Helical" evidence="10">
    <location>
        <begin position="7"/>
        <end position="25"/>
    </location>
</feature>
<dbReference type="CDD" id="cd16922">
    <property type="entry name" value="HATPase_EvgS-ArcB-TorS-like"/>
    <property type="match status" value="1"/>
</dbReference>
<evidence type="ECO:0000256" key="2">
    <source>
        <dbReference type="ARBA" id="ARBA00004651"/>
    </source>
</evidence>
<dbReference type="PRINTS" id="PR00344">
    <property type="entry name" value="BCTRLSENSOR"/>
</dbReference>
<dbReference type="InterPro" id="IPR005467">
    <property type="entry name" value="His_kinase_dom"/>
</dbReference>
<evidence type="ECO:0000256" key="6">
    <source>
        <dbReference type="ARBA" id="ARBA00022741"/>
    </source>
</evidence>
<reference evidence="12 13" key="2">
    <citation type="submission" date="2018-06" db="EMBL/GenBank/DDBJ databases">
        <authorList>
            <person name="Zhirakovskaya E."/>
        </authorList>
    </citation>
    <scope>NUCLEOTIDE SEQUENCE [LARGE SCALE GENOMIC DNA]</scope>
    <source>
        <strain evidence="12 13">FBKL4.011</strain>
    </source>
</reference>
<feature type="domain" description="Histidine kinase" evidence="11">
    <location>
        <begin position="112"/>
        <end position="326"/>
    </location>
</feature>
<keyword evidence="8" id="KW-0067">ATP-binding</keyword>
<dbReference type="Pfam" id="PF02518">
    <property type="entry name" value="HATPase_c"/>
    <property type="match status" value="1"/>
</dbReference>
<dbReference type="Proteomes" id="UP000251213">
    <property type="component" value="Unassembled WGS sequence"/>
</dbReference>
<dbReference type="Gene3D" id="3.30.565.10">
    <property type="entry name" value="Histidine kinase-like ATPase, C-terminal domain"/>
    <property type="match status" value="1"/>
</dbReference>
<keyword evidence="10" id="KW-0812">Transmembrane</keyword>
<protein>
    <recommendedName>
        <fullName evidence="3">histidine kinase</fullName>
        <ecNumber evidence="3">2.7.13.3</ecNumber>
    </recommendedName>
</protein>
<dbReference type="PANTHER" id="PTHR45453:SF1">
    <property type="entry name" value="PHOSPHATE REGULON SENSOR PROTEIN PHOR"/>
    <property type="match status" value="1"/>
</dbReference>
<dbReference type="OrthoDB" id="9813151at2"/>
<accession>A0A364K4M9</accession>